<feature type="transmembrane region" description="Helical" evidence="1">
    <location>
        <begin position="42"/>
        <end position="62"/>
    </location>
</feature>
<proteinExistence type="predicted"/>
<reference evidence="2 3" key="1">
    <citation type="submission" date="2017-06" db="EMBL/GenBank/DDBJ databases">
        <authorList>
            <person name="Kim H.J."/>
            <person name="Triplett B.A."/>
        </authorList>
    </citation>
    <scope>NUCLEOTIDE SEQUENCE [LARGE SCALE GENOMIC DNA]</scope>
    <source>
        <strain evidence="2 3">DSM 45207</strain>
    </source>
</reference>
<evidence type="ECO:0000313" key="3">
    <source>
        <dbReference type="Proteomes" id="UP000198348"/>
    </source>
</evidence>
<keyword evidence="1" id="KW-1133">Transmembrane helix</keyword>
<protein>
    <submittedName>
        <fullName evidence="2">Uncharacterized protein</fullName>
    </submittedName>
</protein>
<organism evidence="2 3">
    <name type="scientific">Haloechinothrix alba</name>
    <dbReference type="NCBI Taxonomy" id="664784"/>
    <lineage>
        <taxon>Bacteria</taxon>
        <taxon>Bacillati</taxon>
        <taxon>Actinomycetota</taxon>
        <taxon>Actinomycetes</taxon>
        <taxon>Pseudonocardiales</taxon>
        <taxon>Pseudonocardiaceae</taxon>
        <taxon>Haloechinothrix</taxon>
    </lineage>
</organism>
<dbReference type="Proteomes" id="UP000198348">
    <property type="component" value="Unassembled WGS sequence"/>
</dbReference>
<evidence type="ECO:0000313" key="2">
    <source>
        <dbReference type="EMBL" id="SNR80471.1"/>
    </source>
</evidence>
<dbReference type="EMBL" id="FZNW01000020">
    <property type="protein sequence ID" value="SNR80471.1"/>
    <property type="molecule type" value="Genomic_DNA"/>
</dbReference>
<keyword evidence="1" id="KW-0472">Membrane</keyword>
<keyword evidence="1" id="KW-0812">Transmembrane</keyword>
<sequence length="70" mass="7501">MLTTENTPGNTTQMTDHPDIVATGARYDRMAETPAAQLTDGLTMLAGLFVALLGLAAMMPMYRAKRAARS</sequence>
<accession>A0A238ZC07</accession>
<dbReference type="AlphaFoldDB" id="A0A238ZC07"/>
<evidence type="ECO:0000256" key="1">
    <source>
        <dbReference type="SAM" id="Phobius"/>
    </source>
</evidence>
<name>A0A238ZC07_9PSEU</name>
<keyword evidence="3" id="KW-1185">Reference proteome</keyword>
<gene>
    <name evidence="2" type="ORF">SAMN06265360_12050</name>
</gene>